<organism evidence="3 4">
    <name type="scientific">Sphingobium chungbukense</name>
    <dbReference type="NCBI Taxonomy" id="56193"/>
    <lineage>
        <taxon>Bacteria</taxon>
        <taxon>Pseudomonadati</taxon>
        <taxon>Pseudomonadota</taxon>
        <taxon>Alphaproteobacteria</taxon>
        <taxon>Sphingomonadales</taxon>
        <taxon>Sphingomonadaceae</taxon>
        <taxon>Sphingobium</taxon>
    </lineage>
</organism>
<dbReference type="PATRIC" id="fig|56193.3.peg.3756"/>
<dbReference type="Pfam" id="PF18818">
    <property type="entry name" value="MPTase-PolyVal"/>
    <property type="match status" value="1"/>
</dbReference>
<dbReference type="STRING" id="56193.YP76_17930"/>
<dbReference type="InterPro" id="IPR041459">
    <property type="entry name" value="MPTase-PolyVal"/>
</dbReference>
<dbReference type="InterPro" id="IPR013610">
    <property type="entry name" value="ArdC_N"/>
</dbReference>
<feature type="non-terminal residue" evidence="3">
    <location>
        <position position="245"/>
    </location>
</feature>
<comment type="caution">
    <text evidence="3">The sequence shown here is derived from an EMBL/GenBank/DDBJ whole genome shotgun (WGS) entry which is preliminary data.</text>
</comment>
<feature type="domain" description="N-terminal" evidence="1">
    <location>
        <begin position="16"/>
        <end position="133"/>
    </location>
</feature>
<proteinExistence type="predicted"/>
<gene>
    <name evidence="3" type="ORF">YP76_17930</name>
</gene>
<evidence type="ECO:0000313" key="4">
    <source>
        <dbReference type="Proteomes" id="UP000033874"/>
    </source>
</evidence>
<keyword evidence="4" id="KW-1185">Reference proteome</keyword>
<evidence type="ECO:0000259" key="1">
    <source>
        <dbReference type="Pfam" id="PF08401"/>
    </source>
</evidence>
<reference evidence="3 4" key="1">
    <citation type="submission" date="2015-04" db="EMBL/GenBank/DDBJ databases">
        <title>Genome sequence of aromatic hydrocarbons-degrading Sphingobium chungbukense DJ77.</title>
        <authorList>
            <person name="Kim Y.-C."/>
            <person name="Chae J.-C."/>
        </authorList>
    </citation>
    <scope>NUCLEOTIDE SEQUENCE [LARGE SCALE GENOMIC DNA]</scope>
    <source>
        <strain evidence="3 4">DJ77</strain>
    </source>
</reference>
<dbReference type="Pfam" id="PF08401">
    <property type="entry name" value="ArdcN"/>
    <property type="match status" value="1"/>
</dbReference>
<dbReference type="AlphaFoldDB" id="A0A0M3AL95"/>
<feature type="domain" description="Polyvalent protein metallopeptidase" evidence="2">
    <location>
        <begin position="162"/>
        <end position="244"/>
    </location>
</feature>
<accession>A0A0M3AL95</accession>
<dbReference type="GO" id="GO:0003697">
    <property type="term" value="F:single-stranded DNA binding"/>
    <property type="evidence" value="ECO:0007669"/>
    <property type="project" value="InterPro"/>
</dbReference>
<protein>
    <submittedName>
        <fullName evidence="3">Antirestriction protein</fullName>
    </submittedName>
</protein>
<evidence type="ECO:0000259" key="2">
    <source>
        <dbReference type="Pfam" id="PF18818"/>
    </source>
</evidence>
<sequence>MARNTKATRSNVERADIYQEVTDQIIEMLEQGVRPWSPSWASAAASFPLRSCGKNYQGINILLLWAQSMVRGYANPYWMTFKQALELGANVRKGERGTRIVYAGSISRKDENGQAVEDDSERRISFLKRYTVFNVEQIEGLPDGQYPTPQPVIQNRDQRDQQLDALFRAYGVAIIEKDGGAFYSPASDSITMPRFDRFISGNAFYATLAHEAVHSTGHRDRLDRETLHKYGTSTAIRAKEELCAL</sequence>
<evidence type="ECO:0000313" key="3">
    <source>
        <dbReference type="EMBL" id="KKW90892.1"/>
    </source>
</evidence>
<dbReference type="RefSeq" id="WP_046764992.1">
    <property type="nucleotide sequence ID" value="NZ_LBIC01000008.1"/>
</dbReference>
<dbReference type="Proteomes" id="UP000033874">
    <property type="component" value="Unassembled WGS sequence"/>
</dbReference>
<dbReference type="EMBL" id="LBIC01000008">
    <property type="protein sequence ID" value="KKW90892.1"/>
    <property type="molecule type" value="Genomic_DNA"/>
</dbReference>
<name>A0A0M3AL95_9SPHN</name>